<feature type="compositionally biased region" description="Basic and acidic residues" evidence="1">
    <location>
        <begin position="74"/>
        <end position="91"/>
    </location>
</feature>
<dbReference type="PANTHER" id="PTHR11683">
    <property type="entry name" value="MYELIN PROTEOLIPID"/>
    <property type="match status" value="1"/>
</dbReference>
<dbReference type="GO" id="GO:0031175">
    <property type="term" value="P:neuron projection development"/>
    <property type="evidence" value="ECO:0007669"/>
    <property type="project" value="TreeGrafter"/>
</dbReference>
<dbReference type="GO" id="GO:0005886">
    <property type="term" value="C:plasma membrane"/>
    <property type="evidence" value="ECO:0007669"/>
    <property type="project" value="TreeGrafter"/>
</dbReference>
<dbReference type="Pfam" id="PF01275">
    <property type="entry name" value="Myelin_PLP"/>
    <property type="match status" value="1"/>
</dbReference>
<gene>
    <name evidence="3" type="ORF">BSL78_23138</name>
</gene>
<feature type="compositionally biased region" description="Low complexity" evidence="1">
    <location>
        <begin position="54"/>
        <end position="67"/>
    </location>
</feature>
<feature type="region of interest" description="Disordered" evidence="1">
    <location>
        <begin position="1"/>
        <end position="94"/>
    </location>
</feature>
<name>A0A2G8JW77_STIJA</name>
<dbReference type="PANTHER" id="PTHR11683:SF12">
    <property type="entry name" value="M6, ISOFORM F"/>
    <property type="match status" value="1"/>
</dbReference>
<keyword evidence="2" id="KW-0812">Transmembrane</keyword>
<dbReference type="OrthoDB" id="9993736at2759"/>
<evidence type="ECO:0008006" key="5">
    <source>
        <dbReference type="Google" id="ProtNLM"/>
    </source>
</evidence>
<dbReference type="Proteomes" id="UP000230750">
    <property type="component" value="Unassembled WGS sequence"/>
</dbReference>
<keyword evidence="2" id="KW-0472">Membrane</keyword>
<protein>
    <recommendedName>
        <fullName evidence="5">Neuronal membrane glycoprotein M6-b</fullName>
    </recommendedName>
</protein>
<dbReference type="AlphaFoldDB" id="A0A2G8JW77"/>
<sequence>MEFEIVVDNSEMSEDYPRYDQPSGELLSMEGSADTPQTGNLGSDDRGSDSCQALDNNALLDLNMNGGDLDDDGGVERQEGVESDGVEKREEDEGLDSCQALDNNALLDLNMNDDDPNNHVGVEGQERVDSDGVKKSEEEEDAIDTVGVQMDLNDESKTDQVTDIDYKTQDEEEQKDQITFGKQGVRCCDYALCRCLRRVPYATLFAFLLLAGGLALMTYEIIMIRETADDLFEGTVMYAEHSGYKKGLGMLLWMLITLVTIIAIFGLFFLVLACFSSGPSKKNTCGQRFVKCVNRVSISVVTIIAYLLCIAWIALSMALMLGLTFMLMVRSYCNSVQDNFTSETCVDLAQYGMVPSKPTTTTMSPTTAPSSNNTQTSICGEKLEDFCNMHDDIQLNVWLTITASIIVVISLIHFLMALAANHTYMRIFRKGYRSVPKGTNAFPGFRYSDGELPIQEPGQRKRREHTVLAVDLLFRV</sequence>
<proteinExistence type="predicted"/>
<dbReference type="InterPro" id="IPR001614">
    <property type="entry name" value="Myelin_PLP"/>
</dbReference>
<organism evidence="3 4">
    <name type="scientific">Stichopus japonicus</name>
    <name type="common">Sea cucumber</name>
    <dbReference type="NCBI Taxonomy" id="307972"/>
    <lineage>
        <taxon>Eukaryota</taxon>
        <taxon>Metazoa</taxon>
        <taxon>Echinodermata</taxon>
        <taxon>Eleutherozoa</taxon>
        <taxon>Echinozoa</taxon>
        <taxon>Holothuroidea</taxon>
        <taxon>Aspidochirotacea</taxon>
        <taxon>Aspidochirotida</taxon>
        <taxon>Stichopodidae</taxon>
        <taxon>Apostichopus</taxon>
    </lineage>
</organism>
<feature type="transmembrane region" description="Helical" evidence="2">
    <location>
        <begin position="296"/>
        <end position="329"/>
    </location>
</feature>
<reference evidence="3 4" key="1">
    <citation type="journal article" date="2017" name="PLoS Biol.">
        <title>The sea cucumber genome provides insights into morphological evolution and visceral regeneration.</title>
        <authorList>
            <person name="Zhang X."/>
            <person name="Sun L."/>
            <person name="Yuan J."/>
            <person name="Sun Y."/>
            <person name="Gao Y."/>
            <person name="Zhang L."/>
            <person name="Li S."/>
            <person name="Dai H."/>
            <person name="Hamel J.F."/>
            <person name="Liu C."/>
            <person name="Yu Y."/>
            <person name="Liu S."/>
            <person name="Lin W."/>
            <person name="Guo K."/>
            <person name="Jin S."/>
            <person name="Xu P."/>
            <person name="Storey K.B."/>
            <person name="Huan P."/>
            <person name="Zhang T."/>
            <person name="Zhou Y."/>
            <person name="Zhang J."/>
            <person name="Lin C."/>
            <person name="Li X."/>
            <person name="Xing L."/>
            <person name="Huo D."/>
            <person name="Sun M."/>
            <person name="Wang L."/>
            <person name="Mercier A."/>
            <person name="Li F."/>
            <person name="Yang H."/>
            <person name="Xiang J."/>
        </authorList>
    </citation>
    <scope>NUCLEOTIDE SEQUENCE [LARGE SCALE GENOMIC DNA]</scope>
    <source>
        <strain evidence="3">Shaxun</strain>
        <tissue evidence="3">Muscle</tissue>
    </source>
</reference>
<dbReference type="EMBL" id="MRZV01001174">
    <property type="protein sequence ID" value="PIK40021.1"/>
    <property type="molecule type" value="Genomic_DNA"/>
</dbReference>
<feature type="transmembrane region" description="Helical" evidence="2">
    <location>
        <begin position="201"/>
        <end position="222"/>
    </location>
</feature>
<keyword evidence="4" id="KW-1185">Reference proteome</keyword>
<feature type="compositionally biased region" description="Basic and acidic residues" evidence="1">
    <location>
        <begin position="124"/>
        <end position="137"/>
    </location>
</feature>
<keyword evidence="2" id="KW-1133">Transmembrane helix</keyword>
<evidence type="ECO:0000256" key="1">
    <source>
        <dbReference type="SAM" id="MobiDB-lite"/>
    </source>
</evidence>
<accession>A0A2G8JW77</accession>
<evidence type="ECO:0000313" key="4">
    <source>
        <dbReference type="Proteomes" id="UP000230750"/>
    </source>
</evidence>
<evidence type="ECO:0000256" key="2">
    <source>
        <dbReference type="SAM" id="Phobius"/>
    </source>
</evidence>
<feature type="transmembrane region" description="Helical" evidence="2">
    <location>
        <begin position="250"/>
        <end position="275"/>
    </location>
</feature>
<evidence type="ECO:0000313" key="3">
    <source>
        <dbReference type="EMBL" id="PIK40021.1"/>
    </source>
</evidence>
<feature type="region of interest" description="Disordered" evidence="1">
    <location>
        <begin position="120"/>
        <end position="140"/>
    </location>
</feature>
<feature type="transmembrane region" description="Helical" evidence="2">
    <location>
        <begin position="398"/>
        <end position="420"/>
    </location>
</feature>
<comment type="caution">
    <text evidence="3">The sequence shown here is derived from an EMBL/GenBank/DDBJ whole genome shotgun (WGS) entry which is preliminary data.</text>
</comment>